<evidence type="ECO:0000256" key="1">
    <source>
        <dbReference type="SAM" id="MobiDB-lite"/>
    </source>
</evidence>
<protein>
    <recommendedName>
        <fullName evidence="6">Phage resistance protein</fullName>
    </recommendedName>
</protein>
<feature type="domain" description="ATPase PglY 5th" evidence="2">
    <location>
        <begin position="851"/>
        <end position="950"/>
    </location>
</feature>
<dbReference type="EMBL" id="BSTX01000003">
    <property type="protein sequence ID" value="GLZ79453.1"/>
    <property type="molecule type" value="Genomic_DNA"/>
</dbReference>
<dbReference type="RefSeq" id="WP_285664606.1">
    <property type="nucleotide sequence ID" value="NZ_BSTX01000003.1"/>
</dbReference>
<evidence type="ECO:0008006" key="6">
    <source>
        <dbReference type="Google" id="ProtNLM"/>
    </source>
</evidence>
<keyword evidence="5" id="KW-1185">Reference proteome</keyword>
<evidence type="ECO:0000259" key="3">
    <source>
        <dbReference type="Pfam" id="PF26382"/>
    </source>
</evidence>
<dbReference type="InterPro" id="IPR058747">
    <property type="entry name" value="PglY_C"/>
</dbReference>
<dbReference type="Pfam" id="PF26382">
    <property type="entry name" value="BREX_PglY_6th"/>
    <property type="match status" value="1"/>
</dbReference>
<dbReference type="Pfam" id="PF26381">
    <property type="entry name" value="BREX_PglY_5th"/>
    <property type="match status" value="1"/>
</dbReference>
<evidence type="ECO:0000259" key="2">
    <source>
        <dbReference type="Pfam" id="PF26381"/>
    </source>
</evidence>
<sequence>MTQPQQTLDDLFSIEDRVFAGDFVAVLNDADSKTADLVDSYVVTDQLADCFSQALDLIKAGVKTQSSQATYLDGSFGAGKSHFLTVLHALLSGFPAARTKDNLAGVVSKHDDWLQTTKFLQVGYHMLNAESVESAIFNGYIRTVRQKHPDKPLPAVYKDDKLLADAANLRTSIGDDAFIRLLPVVESDDQDDDEWGDAPSWNTASLDSAFAAGRDTQERRDLVSALIGSSYYSGYTEAVANNADAFIDLDKGLSVISRHARHVLGYDALVLYLDEMVLWLSSYIGDMNKLRRETQKLAKLFESAETDRPAPIISFVPRQRSLHDFVGKRASGAEREALFDDLGHGDGRLETIALSDTNLPVIVEKRLLRPKSTEATAALDAAFANTANLGREVWDVLLDAQGRPSDRDTFRRSYPFSPAFLNVMVDVAGVLQRQRSALKLISRLLVEYRDRLPLGQLMPVGAIFGVLTDGADSPTSHAVKVHFDKARNYYHDRLRPYLLEKHGLEEGAPETRSTRSGFTADDLVVKTLLLAALVEGVPAFQNLTAGRLAALNQGAIVASFQGMEPRKVAATLKELGQRFDIFDVVGSDDPTVTVSLKGVDTKEIIDAARGVDNAYARQHMIKRRLWQDLGLKDLDAPVSTMKVDWRGTSRTVELVFTNVREMPTVRFAPEQPEAVKVLIDYPFDEANHFPVDDRRHVHKARDLLTGPPPLTLAWLPAFLTPNREDELGDLVIIDNLLARKDRLDTYTGHFTSDERSQAENQLKARKGSLEEMLGKVLRKAYGVEGADASDVSPTTEKHVVAFDPRAEHDRPPAGMALGDALPWMVRKLLDTTYPAHPDLDLEHKGKTVTAADLKVVLGAIERASLDPRGRLEPDGSELPTLKRIANPLGIATVGEVMVLRDDWLTDLDQRAAQEKMADDDLSVGLLRRWIGEKFPGLPAMVVDLLVCFYAIRADRVWIRSGKIQATNPGIGELHADMYLRKQALPSRSEFDLALKRAVEIFEGPRREAYTSRSVTAIASAVRERCRAMDSHVTGLRNELVKHSGVLGLTAGSPRLATAEATLKLVTALGPIEDPTALVKALAAAELPADTAVYRKSLDTASTVAHDLRMAQWPILGSLVTTSGSDEASASLLELLRGTAAADEQGKALAPVLRQVTKEATELLARRAVQDPAPGPATPPPVAAAPPAPGEAPAVTRRTFGKDSFDVLDELRTQLAKDPEGRYEITWRRMA</sequence>
<gene>
    <name evidence="4" type="ORF">Afil01_42600</name>
</gene>
<reference evidence="4" key="1">
    <citation type="submission" date="2023-03" db="EMBL/GenBank/DDBJ databases">
        <title>Actinorhabdospora filicis NBRC 111898.</title>
        <authorList>
            <person name="Ichikawa N."/>
            <person name="Sato H."/>
            <person name="Tonouchi N."/>
        </authorList>
    </citation>
    <scope>NUCLEOTIDE SEQUENCE</scope>
    <source>
        <strain evidence="4">NBRC 111898</strain>
    </source>
</reference>
<dbReference type="Proteomes" id="UP001165079">
    <property type="component" value="Unassembled WGS sequence"/>
</dbReference>
<evidence type="ECO:0000313" key="5">
    <source>
        <dbReference type="Proteomes" id="UP001165079"/>
    </source>
</evidence>
<name>A0A9W6SNY3_9ACTN</name>
<feature type="region of interest" description="Disordered" evidence="1">
    <location>
        <begin position="1169"/>
        <end position="1198"/>
    </location>
</feature>
<accession>A0A9W6SNY3</accession>
<feature type="domain" description="ATPase PglY C-terminal" evidence="3">
    <location>
        <begin position="995"/>
        <end position="1166"/>
    </location>
</feature>
<dbReference type="AlphaFoldDB" id="A0A9W6SNY3"/>
<dbReference type="InterPro" id="IPR058748">
    <property type="entry name" value="PglY_5th"/>
</dbReference>
<organism evidence="4 5">
    <name type="scientific">Actinorhabdospora filicis</name>
    <dbReference type="NCBI Taxonomy" id="1785913"/>
    <lineage>
        <taxon>Bacteria</taxon>
        <taxon>Bacillati</taxon>
        <taxon>Actinomycetota</taxon>
        <taxon>Actinomycetes</taxon>
        <taxon>Micromonosporales</taxon>
        <taxon>Micromonosporaceae</taxon>
        <taxon>Actinorhabdospora</taxon>
    </lineage>
</organism>
<comment type="caution">
    <text evidence="4">The sequence shown here is derived from an EMBL/GenBank/DDBJ whole genome shotgun (WGS) entry which is preliminary data.</text>
</comment>
<feature type="compositionally biased region" description="Pro residues" evidence="1">
    <location>
        <begin position="1172"/>
        <end position="1189"/>
    </location>
</feature>
<evidence type="ECO:0000313" key="4">
    <source>
        <dbReference type="EMBL" id="GLZ79453.1"/>
    </source>
</evidence>
<proteinExistence type="predicted"/>